<sequence length="141" mass="16690">MGNCKCAIITKSKFLCYCSCRIKNHHTCTRSHKLNNLLRNYIDECIRDCKNHYVSHGYSILGLRRFESSFSNRLDSFFTALNKKKRDFIGGFCKIITGTSSHFPTCPDNCNFNFFHLITPHIFLFFYRFLRLRIHKHLPIL</sequence>
<protein>
    <submittedName>
        <fullName evidence="1">Uncharacterized protein</fullName>
    </submittedName>
</protein>
<evidence type="ECO:0000313" key="1">
    <source>
        <dbReference type="EMBL" id="MPN02943.1"/>
    </source>
</evidence>
<proteinExistence type="predicted"/>
<dbReference type="AlphaFoldDB" id="A0A645EQY8"/>
<gene>
    <name evidence="1" type="ORF">SDC9_150164</name>
</gene>
<comment type="caution">
    <text evidence="1">The sequence shown here is derived from an EMBL/GenBank/DDBJ whole genome shotgun (WGS) entry which is preliminary data.</text>
</comment>
<accession>A0A645EQY8</accession>
<name>A0A645EQY8_9ZZZZ</name>
<reference evidence="1" key="1">
    <citation type="submission" date="2019-08" db="EMBL/GenBank/DDBJ databases">
        <authorList>
            <person name="Kucharzyk K."/>
            <person name="Murdoch R.W."/>
            <person name="Higgins S."/>
            <person name="Loffler F."/>
        </authorList>
    </citation>
    <scope>NUCLEOTIDE SEQUENCE</scope>
</reference>
<organism evidence="1">
    <name type="scientific">bioreactor metagenome</name>
    <dbReference type="NCBI Taxonomy" id="1076179"/>
    <lineage>
        <taxon>unclassified sequences</taxon>
        <taxon>metagenomes</taxon>
        <taxon>ecological metagenomes</taxon>
    </lineage>
</organism>
<dbReference type="EMBL" id="VSSQ01048893">
    <property type="protein sequence ID" value="MPN02943.1"/>
    <property type="molecule type" value="Genomic_DNA"/>
</dbReference>